<name>A0A8D9GTT9_BRACM</name>
<dbReference type="EMBL" id="LS974617">
    <property type="protein sequence ID" value="CAG7886908.1"/>
    <property type="molecule type" value="Genomic_DNA"/>
</dbReference>
<dbReference type="Gramene" id="A01p09840.2_BraZ1">
    <property type="protein sequence ID" value="A01p09840.2_BraZ1.CDS"/>
    <property type="gene ID" value="A01g09840.2_BraZ1"/>
</dbReference>
<accession>A0A8D9GTT9</accession>
<evidence type="ECO:0000313" key="2">
    <source>
        <dbReference type="Proteomes" id="UP000694005"/>
    </source>
</evidence>
<sequence length="96" mass="10821">VTALALASDLDPFLLDVVGFTPVISTRQFFTRLPVPVWFRWSPFRVRRCRAGRWLTVEDWLQGTCPILAKTLTRGEVAMGPPSSSLGLFCFDSVLY</sequence>
<dbReference type="Proteomes" id="UP000694005">
    <property type="component" value="Chromosome A01"/>
</dbReference>
<dbReference type="AlphaFoldDB" id="A0A8D9GTT9"/>
<organism evidence="1 2">
    <name type="scientific">Brassica campestris</name>
    <name type="common">Field mustard</name>
    <dbReference type="NCBI Taxonomy" id="3711"/>
    <lineage>
        <taxon>Eukaryota</taxon>
        <taxon>Viridiplantae</taxon>
        <taxon>Streptophyta</taxon>
        <taxon>Embryophyta</taxon>
        <taxon>Tracheophyta</taxon>
        <taxon>Spermatophyta</taxon>
        <taxon>Magnoliopsida</taxon>
        <taxon>eudicotyledons</taxon>
        <taxon>Gunneridae</taxon>
        <taxon>Pentapetalae</taxon>
        <taxon>rosids</taxon>
        <taxon>malvids</taxon>
        <taxon>Brassicales</taxon>
        <taxon>Brassicaceae</taxon>
        <taxon>Brassiceae</taxon>
        <taxon>Brassica</taxon>
    </lineage>
</organism>
<feature type="non-terminal residue" evidence="1">
    <location>
        <position position="96"/>
    </location>
</feature>
<evidence type="ECO:0000313" key="1">
    <source>
        <dbReference type="EMBL" id="CAG7886908.1"/>
    </source>
</evidence>
<protein>
    <submittedName>
        <fullName evidence="1">Uncharacterized protein</fullName>
    </submittedName>
</protein>
<gene>
    <name evidence="1" type="ORF">BRAPAZ1V2_A01P09840.2</name>
</gene>
<proteinExistence type="predicted"/>
<feature type="non-terminal residue" evidence="1">
    <location>
        <position position="1"/>
    </location>
</feature>
<reference evidence="1 2" key="1">
    <citation type="submission" date="2021-07" db="EMBL/GenBank/DDBJ databases">
        <authorList>
            <consortium name="Genoscope - CEA"/>
            <person name="William W."/>
        </authorList>
    </citation>
    <scope>NUCLEOTIDE SEQUENCE [LARGE SCALE GENOMIC DNA]</scope>
</reference>